<dbReference type="EMBL" id="JACIDT010000001">
    <property type="protein sequence ID" value="MBB3924760.1"/>
    <property type="molecule type" value="Genomic_DNA"/>
</dbReference>
<dbReference type="InterPro" id="IPR036513">
    <property type="entry name" value="STAS_dom_sf"/>
</dbReference>
<evidence type="ECO:0000313" key="2">
    <source>
        <dbReference type="EMBL" id="MBB3924760.1"/>
    </source>
</evidence>
<protein>
    <submittedName>
        <fullName evidence="2">Anti-anti-sigma regulatory factor</fullName>
    </submittedName>
</protein>
<dbReference type="SUPFAM" id="SSF52091">
    <property type="entry name" value="SpoIIaa-like"/>
    <property type="match status" value="1"/>
</dbReference>
<accession>A0A7W6BJC5</accession>
<evidence type="ECO:0000313" key="3">
    <source>
        <dbReference type="Proteomes" id="UP000571950"/>
    </source>
</evidence>
<evidence type="ECO:0000259" key="1">
    <source>
        <dbReference type="Pfam" id="PF13466"/>
    </source>
</evidence>
<sequence>MTMITLPSMIDRTTAGALVSHLDRTLVPGQQVTVEGRDVERIGQAGLQLLLSAQQTALARSVTMTVHPSSAMLGAARIAGLTGAFLWAGQETE</sequence>
<dbReference type="RefSeq" id="WP_223177241.1">
    <property type="nucleotide sequence ID" value="NZ_BSPS01000056.1"/>
</dbReference>
<proteinExistence type="predicted"/>
<reference evidence="2 3" key="1">
    <citation type="submission" date="2020-08" db="EMBL/GenBank/DDBJ databases">
        <title>Genomic Encyclopedia of Type Strains, Phase IV (KMG-IV): sequencing the most valuable type-strain genomes for metagenomic binning, comparative biology and taxonomic classification.</title>
        <authorList>
            <person name="Goeker M."/>
        </authorList>
    </citation>
    <scope>NUCLEOTIDE SEQUENCE [LARGE SCALE GENOMIC DNA]</scope>
    <source>
        <strain evidence="2 3">DSM 26189</strain>
    </source>
</reference>
<comment type="caution">
    <text evidence="2">The sequence shown here is derived from an EMBL/GenBank/DDBJ whole genome shotgun (WGS) entry which is preliminary data.</text>
</comment>
<feature type="domain" description="MlaB-like STAS" evidence="1">
    <location>
        <begin position="4"/>
        <end position="81"/>
    </location>
</feature>
<keyword evidence="3" id="KW-1185">Reference proteome</keyword>
<dbReference type="Gene3D" id="3.30.750.24">
    <property type="entry name" value="STAS domain"/>
    <property type="match status" value="1"/>
</dbReference>
<name>A0A7W6BJC5_9SPHN</name>
<dbReference type="InterPro" id="IPR058548">
    <property type="entry name" value="MlaB-like_STAS"/>
</dbReference>
<dbReference type="Proteomes" id="UP000571950">
    <property type="component" value="Unassembled WGS sequence"/>
</dbReference>
<organism evidence="2 3">
    <name type="scientific">Sphingobium jiangsuense</name>
    <dbReference type="NCBI Taxonomy" id="870476"/>
    <lineage>
        <taxon>Bacteria</taxon>
        <taxon>Pseudomonadati</taxon>
        <taxon>Pseudomonadota</taxon>
        <taxon>Alphaproteobacteria</taxon>
        <taxon>Sphingomonadales</taxon>
        <taxon>Sphingomonadaceae</taxon>
        <taxon>Sphingobium</taxon>
    </lineage>
</organism>
<dbReference type="AlphaFoldDB" id="A0A7W6BJC5"/>
<gene>
    <name evidence="2" type="ORF">GGR43_000454</name>
</gene>
<dbReference type="Pfam" id="PF13466">
    <property type="entry name" value="STAS_2"/>
    <property type="match status" value="1"/>
</dbReference>